<dbReference type="GO" id="GO:0005615">
    <property type="term" value="C:extracellular space"/>
    <property type="evidence" value="ECO:0007669"/>
    <property type="project" value="TreeGrafter"/>
</dbReference>
<feature type="domain" description="TGF-beta family profile" evidence="7">
    <location>
        <begin position="15"/>
        <end position="128"/>
    </location>
</feature>
<dbReference type="InterPro" id="IPR001839">
    <property type="entry name" value="TGF-b_C"/>
</dbReference>
<dbReference type="EMBL" id="JAPWTK010000091">
    <property type="protein sequence ID" value="KAJ8951012.1"/>
    <property type="molecule type" value="Genomic_DNA"/>
</dbReference>
<dbReference type="CDD" id="cd13756">
    <property type="entry name" value="TGF_beta_BMPs_GDFs"/>
    <property type="match status" value="1"/>
</dbReference>
<dbReference type="Gene3D" id="2.10.90.10">
    <property type="entry name" value="Cystine-knot cytokines"/>
    <property type="match status" value="1"/>
</dbReference>
<protein>
    <recommendedName>
        <fullName evidence="7">TGF-beta family profile domain-containing protein</fullName>
    </recommendedName>
</protein>
<keyword evidence="4 6" id="KW-0339">Growth factor</keyword>
<evidence type="ECO:0000313" key="9">
    <source>
        <dbReference type="Proteomes" id="UP001162162"/>
    </source>
</evidence>
<dbReference type="AlphaFoldDB" id="A0AAV8YKE4"/>
<comment type="caution">
    <text evidence="8">The sequence shown here is derived from an EMBL/GenBank/DDBJ whole genome shotgun (WGS) entry which is preliminary data.</text>
</comment>
<comment type="subcellular location">
    <subcellularLocation>
        <location evidence="1">Secreted</location>
    </subcellularLocation>
</comment>
<dbReference type="SUPFAM" id="SSF57501">
    <property type="entry name" value="Cystine-knot cytokines"/>
    <property type="match status" value="1"/>
</dbReference>
<evidence type="ECO:0000256" key="2">
    <source>
        <dbReference type="ARBA" id="ARBA00006656"/>
    </source>
</evidence>
<dbReference type="GO" id="GO:0008083">
    <property type="term" value="F:growth factor activity"/>
    <property type="evidence" value="ECO:0007669"/>
    <property type="project" value="UniProtKB-KW"/>
</dbReference>
<dbReference type="SMART" id="SM00204">
    <property type="entry name" value="TGFB"/>
    <property type="match status" value="1"/>
</dbReference>
<evidence type="ECO:0000256" key="5">
    <source>
        <dbReference type="ARBA" id="ARBA00023157"/>
    </source>
</evidence>
<keyword evidence="3" id="KW-0964">Secreted</keyword>
<evidence type="ECO:0000313" key="8">
    <source>
        <dbReference type="EMBL" id="KAJ8951012.1"/>
    </source>
</evidence>
<dbReference type="GO" id="GO:0005125">
    <property type="term" value="F:cytokine activity"/>
    <property type="evidence" value="ECO:0007669"/>
    <property type="project" value="TreeGrafter"/>
</dbReference>
<accession>A0AAV8YKE4</accession>
<evidence type="ECO:0000259" key="7">
    <source>
        <dbReference type="PROSITE" id="PS51362"/>
    </source>
</evidence>
<keyword evidence="9" id="KW-1185">Reference proteome</keyword>
<evidence type="ECO:0000256" key="3">
    <source>
        <dbReference type="ARBA" id="ARBA00022525"/>
    </source>
</evidence>
<dbReference type="PROSITE" id="PS00250">
    <property type="entry name" value="TGF_BETA_1"/>
    <property type="match status" value="1"/>
</dbReference>
<reference evidence="8" key="1">
    <citation type="journal article" date="2023" name="Insect Mol. Biol.">
        <title>Genome sequencing provides insights into the evolution of gene families encoding plant cell wall-degrading enzymes in longhorned beetles.</title>
        <authorList>
            <person name="Shin N.R."/>
            <person name="Okamura Y."/>
            <person name="Kirsch R."/>
            <person name="Pauchet Y."/>
        </authorList>
    </citation>
    <scope>NUCLEOTIDE SEQUENCE</scope>
    <source>
        <strain evidence="8">AMC_N1</strain>
    </source>
</reference>
<dbReference type="InterPro" id="IPR017948">
    <property type="entry name" value="TGFb_CS"/>
</dbReference>
<dbReference type="Pfam" id="PF00019">
    <property type="entry name" value="TGF_beta"/>
    <property type="match status" value="1"/>
</dbReference>
<dbReference type="PROSITE" id="PS51362">
    <property type="entry name" value="TGF_BETA_2"/>
    <property type="match status" value="1"/>
</dbReference>
<gene>
    <name evidence="8" type="ORF">NQ318_006397</name>
</gene>
<sequence length="128" mass="14654">MVLTYVAKLQIGRTAGTAANKTDIPEFGSRGLSANCQRKEWNVSFKYLHWDPFIITPDGFTAYDCIGKCLKSQPDDANHVKLLHIFNKRTPCCVPRKYAPLPIMFYDRYGNVVIKNYRNMIITECGCR</sequence>
<evidence type="ECO:0000256" key="6">
    <source>
        <dbReference type="RuleBase" id="RU000354"/>
    </source>
</evidence>
<dbReference type="PANTHER" id="PTHR11848:SF119">
    <property type="entry name" value="TGF-BETA FAMILY PROFILE DOMAIN-CONTAINING PROTEIN"/>
    <property type="match status" value="1"/>
</dbReference>
<evidence type="ECO:0000256" key="4">
    <source>
        <dbReference type="ARBA" id="ARBA00023030"/>
    </source>
</evidence>
<name>A0AAV8YKE4_9CUCU</name>
<keyword evidence="5" id="KW-1015">Disulfide bond</keyword>
<organism evidence="8 9">
    <name type="scientific">Aromia moschata</name>
    <dbReference type="NCBI Taxonomy" id="1265417"/>
    <lineage>
        <taxon>Eukaryota</taxon>
        <taxon>Metazoa</taxon>
        <taxon>Ecdysozoa</taxon>
        <taxon>Arthropoda</taxon>
        <taxon>Hexapoda</taxon>
        <taxon>Insecta</taxon>
        <taxon>Pterygota</taxon>
        <taxon>Neoptera</taxon>
        <taxon>Endopterygota</taxon>
        <taxon>Coleoptera</taxon>
        <taxon>Polyphaga</taxon>
        <taxon>Cucujiformia</taxon>
        <taxon>Chrysomeloidea</taxon>
        <taxon>Cerambycidae</taxon>
        <taxon>Cerambycinae</taxon>
        <taxon>Callichromatini</taxon>
        <taxon>Aromia</taxon>
    </lineage>
</organism>
<dbReference type="InterPro" id="IPR015615">
    <property type="entry name" value="TGF-beta-rel"/>
</dbReference>
<dbReference type="PANTHER" id="PTHR11848">
    <property type="entry name" value="TGF-BETA FAMILY"/>
    <property type="match status" value="1"/>
</dbReference>
<dbReference type="Proteomes" id="UP001162162">
    <property type="component" value="Unassembled WGS sequence"/>
</dbReference>
<dbReference type="InterPro" id="IPR029034">
    <property type="entry name" value="Cystine-knot_cytokine"/>
</dbReference>
<comment type="similarity">
    <text evidence="2 6">Belongs to the TGF-beta family.</text>
</comment>
<evidence type="ECO:0000256" key="1">
    <source>
        <dbReference type="ARBA" id="ARBA00004613"/>
    </source>
</evidence>
<proteinExistence type="inferred from homology"/>